<dbReference type="Proteomes" id="UP000223366">
    <property type="component" value="Unassembled WGS sequence"/>
</dbReference>
<comment type="caution">
    <text evidence="1">The sequence shown here is derived from an EMBL/GenBank/DDBJ whole genome shotgun (WGS) entry which is preliminary data.</text>
</comment>
<sequence length="359" mass="40291">MDTISYGIANKTKDAESSLRNQTLSAGVEGNFINVKERIDNLEKYLEGLSLRANQLIIHDAVNIMKAHAKLNSIAKTTKYNMQNMIFDDLLDLSGIDVEKSTGYTHDAQNGTLTTTEESIIETITETLSHTPSQVMLITDLQKNKGISDNLIPAMTSNTTPYGEAFASNPQDISETVSRLAYFVFDRNLSSSWGGNNVGGPPCWIGYKFENKTNINKYSIFVGSSAIVAHPQSWILQGSNDGELYENLHTVLNQKFNADEKKEFSFVNNKSFLYYRIYCTELLSSGLPNIYEVTMGSDNLNVESVNYYISRDNGDTWVRIIPEELFLFDDKIHPKGSNLKLKIELPANVVLQNYSLTWV</sequence>
<name>A0A9X7BSZ0_BACTU</name>
<protein>
    <submittedName>
        <fullName evidence="1">Uncharacterized protein</fullName>
    </submittedName>
</protein>
<dbReference type="SUPFAM" id="SSF49785">
    <property type="entry name" value="Galactose-binding domain-like"/>
    <property type="match status" value="1"/>
</dbReference>
<accession>A0A9X7BSZ0</accession>
<organism evidence="1 2">
    <name type="scientific">Bacillus thuringiensis</name>
    <dbReference type="NCBI Taxonomy" id="1428"/>
    <lineage>
        <taxon>Bacteria</taxon>
        <taxon>Bacillati</taxon>
        <taxon>Bacillota</taxon>
        <taxon>Bacilli</taxon>
        <taxon>Bacillales</taxon>
        <taxon>Bacillaceae</taxon>
        <taxon>Bacillus</taxon>
        <taxon>Bacillus cereus group</taxon>
    </lineage>
</organism>
<dbReference type="AlphaFoldDB" id="A0A9X7BSZ0"/>
<evidence type="ECO:0000313" key="2">
    <source>
        <dbReference type="Proteomes" id="UP000223366"/>
    </source>
</evidence>
<dbReference type="RefSeq" id="WP_098205239.1">
    <property type="nucleotide sequence ID" value="NZ_NTYX01000011.1"/>
</dbReference>
<gene>
    <name evidence="1" type="ORF">COK99_01065</name>
</gene>
<proteinExistence type="predicted"/>
<dbReference type="EMBL" id="NVDU01000003">
    <property type="protein sequence ID" value="PFV35638.1"/>
    <property type="molecule type" value="Genomic_DNA"/>
</dbReference>
<evidence type="ECO:0000313" key="1">
    <source>
        <dbReference type="EMBL" id="PFV35638.1"/>
    </source>
</evidence>
<reference evidence="1 2" key="1">
    <citation type="submission" date="2017-09" db="EMBL/GenBank/DDBJ databases">
        <title>Large-scale bioinformatics analysis of Bacillus genomes uncovers conserved roles of natural products in bacterial physiology.</title>
        <authorList>
            <consortium name="Agbiome Team Llc"/>
            <person name="Bleich R.M."/>
            <person name="Grubbs K.J."/>
            <person name="Santa Maria K.C."/>
            <person name="Allen S.E."/>
            <person name="Farag S."/>
            <person name="Shank E.A."/>
            <person name="Bowers A."/>
        </authorList>
    </citation>
    <scope>NUCLEOTIDE SEQUENCE [LARGE SCALE GENOMIC DNA]</scope>
    <source>
        <strain evidence="1 2">AFS060060</strain>
    </source>
</reference>
<dbReference type="InterPro" id="IPR008979">
    <property type="entry name" value="Galactose-bd-like_sf"/>
</dbReference>
<dbReference type="Gene3D" id="2.60.120.260">
    <property type="entry name" value="Galactose-binding domain-like"/>
    <property type="match status" value="1"/>
</dbReference>